<evidence type="ECO:0000256" key="12">
    <source>
        <dbReference type="ARBA" id="ARBA00039642"/>
    </source>
</evidence>
<dbReference type="PANTHER" id="PTHR24056">
    <property type="entry name" value="CELL DIVISION PROTEIN KINASE"/>
    <property type="match status" value="1"/>
</dbReference>
<sequence>MRPAVLGRLVGEGSYGMVMKCRNKDNGRIVAIKKFLESDDDKMVKKIAMREIKLLKQLRHENLVNLLEVCKKKKRWYLVFEFVDHTVLDDLKLFPDGLDYQLVQKYLFQIINGTGFCHSHNIIHRDIKPENILVSQSGVVKLCDFGFARTLAAPGEVYTDYVATRWYRAPELLVGDVKYGKAVDVWAIGCLVIEMLMGQPLFPGESDIDQLHHIMTCLGNLIPRHQELFYKNPAFAGVRLPEIKDTETEPLESRFPKLPEVVINLAKKCLHIDPDKRPFCADLLHHDFFQMDGFAERFSQELQLKIEKDARNNSLPKKSQTRKKEKDDALGEERKTLVVQDTNADPKIKDSKVLKIKGSKIDGEKTEKGSRASNASCVHDNGTSHIKGLPSTSLRDCSNVNIDHPRNPGMAIPPLTHNLSAVTPGINAGMGTIPGVQSYRVDEKTKKYCNPFVKPNQPSPSGIYNMNVTTSVSSEKYLLQANKRRKEYSKADVRLPELNYNHLPELRALEGIARNSRLTKKENKALSESRIPSLAAIDLHASSIALHQEGFAEGGKTDFQRLQRKIEQGSLAQNVTTQTEDGADRGPFCSLALELQRGPALIRSGRKCCSCLGEVLLIGPSNTRSLCTLTPACTLFAILPSARASPSPGPPHTMILQVSLQIVISFNVVISSPTPTHLWVPLGHVTA</sequence>
<dbReference type="InterPro" id="IPR011009">
    <property type="entry name" value="Kinase-like_dom_sf"/>
</dbReference>
<comment type="caution">
    <text evidence="18">The sequence shown here is derived from an EMBL/GenBank/DDBJ whole genome shotgun (WGS) entry which is preliminary data.</text>
</comment>
<evidence type="ECO:0000256" key="6">
    <source>
        <dbReference type="ARBA" id="ARBA00022527"/>
    </source>
</evidence>
<proteinExistence type="inferred from homology"/>
<evidence type="ECO:0000256" key="2">
    <source>
        <dbReference type="ARBA" id="ARBA00004496"/>
    </source>
</evidence>
<dbReference type="GO" id="GO:0005634">
    <property type="term" value="C:nucleus"/>
    <property type="evidence" value="ECO:0007669"/>
    <property type="project" value="UniProtKB-SubCell"/>
</dbReference>
<dbReference type="FunFam" id="3.30.200.20:FF:000049">
    <property type="entry name" value="cyclin-dependent kinase-like 1 isoform X1"/>
    <property type="match status" value="1"/>
</dbReference>
<dbReference type="InterPro" id="IPR017441">
    <property type="entry name" value="Protein_kinase_ATP_BS"/>
</dbReference>
<protein>
    <recommendedName>
        <fullName evidence="12">Cyclin-dependent kinase-like 2</fullName>
        <ecNumber evidence="4">2.7.11.22</ecNumber>
    </recommendedName>
</protein>
<dbReference type="Proteomes" id="UP000092124">
    <property type="component" value="Unassembled WGS sequence"/>
</dbReference>
<dbReference type="AlphaFoldDB" id="A0A1A6GMA6"/>
<feature type="binding site" evidence="15">
    <location>
        <position position="34"/>
    </location>
    <ligand>
        <name>ATP</name>
        <dbReference type="ChEBI" id="CHEBI:30616"/>
    </ligand>
</feature>
<feature type="compositionally biased region" description="Polar residues" evidence="16">
    <location>
        <begin position="371"/>
        <end position="390"/>
    </location>
</feature>
<evidence type="ECO:0000256" key="3">
    <source>
        <dbReference type="ARBA" id="ARBA00006485"/>
    </source>
</evidence>
<comment type="catalytic activity">
    <reaction evidence="13">
        <text>L-threonyl-[protein] + ATP = O-phospho-L-threonyl-[protein] + ADP + H(+)</text>
        <dbReference type="Rhea" id="RHEA:46608"/>
        <dbReference type="Rhea" id="RHEA-COMP:11060"/>
        <dbReference type="Rhea" id="RHEA-COMP:11605"/>
        <dbReference type="ChEBI" id="CHEBI:15378"/>
        <dbReference type="ChEBI" id="CHEBI:30013"/>
        <dbReference type="ChEBI" id="CHEBI:30616"/>
        <dbReference type="ChEBI" id="CHEBI:61977"/>
        <dbReference type="ChEBI" id="CHEBI:456216"/>
        <dbReference type="EC" id="2.7.11.22"/>
    </reaction>
</comment>
<keyword evidence="19" id="KW-1185">Reference proteome</keyword>
<accession>A0A1A6GMA6</accession>
<feature type="compositionally biased region" description="Basic and acidic residues" evidence="16">
    <location>
        <begin position="322"/>
        <end position="333"/>
    </location>
</feature>
<evidence type="ECO:0000259" key="17">
    <source>
        <dbReference type="PROSITE" id="PS50011"/>
    </source>
</evidence>
<feature type="region of interest" description="Disordered" evidence="16">
    <location>
        <begin position="363"/>
        <end position="390"/>
    </location>
</feature>
<dbReference type="GO" id="GO:0004693">
    <property type="term" value="F:cyclin-dependent protein serine/threonine kinase activity"/>
    <property type="evidence" value="ECO:0007669"/>
    <property type="project" value="UniProtKB-EC"/>
</dbReference>
<dbReference type="Gene3D" id="3.30.200.20">
    <property type="entry name" value="Phosphorylase Kinase, domain 1"/>
    <property type="match status" value="1"/>
</dbReference>
<comment type="similarity">
    <text evidence="3">Belongs to the protein kinase superfamily. CMGC Ser/Thr protein kinase family. CDC2/CDKX subfamily.</text>
</comment>
<dbReference type="FunFam" id="1.10.510.10:FF:000261">
    <property type="entry name" value="cyclin-dependent kinase-like 2 isoform X2"/>
    <property type="match status" value="1"/>
</dbReference>
<keyword evidence="8 15" id="KW-0547">Nucleotide-binding</keyword>
<dbReference type="Gene3D" id="1.10.510.10">
    <property type="entry name" value="Transferase(Phosphotransferase) domain 1"/>
    <property type="match status" value="1"/>
</dbReference>
<keyword evidence="7" id="KW-0808">Transferase</keyword>
<dbReference type="CDD" id="cd07846">
    <property type="entry name" value="STKc_CDKL2_3"/>
    <property type="match status" value="1"/>
</dbReference>
<evidence type="ECO:0000256" key="11">
    <source>
        <dbReference type="ARBA" id="ARBA00023242"/>
    </source>
</evidence>
<feature type="domain" description="Protein kinase" evidence="17">
    <location>
        <begin position="4"/>
        <end position="289"/>
    </location>
</feature>
<dbReference type="STRING" id="56216.A0A1A6GMA6"/>
<keyword evidence="11" id="KW-0539">Nucleus</keyword>
<dbReference type="InterPro" id="IPR008271">
    <property type="entry name" value="Ser/Thr_kinase_AS"/>
</dbReference>
<keyword evidence="10 15" id="KW-0067">ATP-binding</keyword>
<reference evidence="18 19" key="1">
    <citation type="submission" date="2016-06" db="EMBL/GenBank/DDBJ databases">
        <title>The Draft Genome Sequence and Annotation of the Desert Woodrat Neotoma lepida.</title>
        <authorList>
            <person name="Campbell M."/>
            <person name="Oakeson K.F."/>
            <person name="Yandell M."/>
            <person name="Halpert J.R."/>
            <person name="Dearing D."/>
        </authorList>
    </citation>
    <scope>NUCLEOTIDE SEQUENCE [LARGE SCALE GENOMIC DNA]</scope>
    <source>
        <strain evidence="18">417</strain>
        <tissue evidence="18">Liver</tissue>
    </source>
</reference>
<evidence type="ECO:0000256" key="8">
    <source>
        <dbReference type="ARBA" id="ARBA00022741"/>
    </source>
</evidence>
<keyword evidence="9" id="KW-0418">Kinase</keyword>
<feature type="non-terminal residue" evidence="18">
    <location>
        <position position="687"/>
    </location>
</feature>
<evidence type="ECO:0000256" key="16">
    <source>
        <dbReference type="SAM" id="MobiDB-lite"/>
    </source>
</evidence>
<dbReference type="EC" id="2.7.11.22" evidence="4"/>
<dbReference type="Pfam" id="PF00069">
    <property type="entry name" value="Pkinase"/>
    <property type="match status" value="1"/>
</dbReference>
<dbReference type="PROSITE" id="PS00107">
    <property type="entry name" value="PROTEIN_KINASE_ATP"/>
    <property type="match status" value="1"/>
</dbReference>
<feature type="region of interest" description="Disordered" evidence="16">
    <location>
        <begin position="309"/>
        <end position="333"/>
    </location>
</feature>
<gene>
    <name evidence="18" type="ORF">A6R68_04984</name>
</gene>
<evidence type="ECO:0000256" key="13">
    <source>
        <dbReference type="ARBA" id="ARBA00047811"/>
    </source>
</evidence>
<evidence type="ECO:0000313" key="18">
    <source>
        <dbReference type="EMBL" id="OBS66477.1"/>
    </source>
</evidence>
<dbReference type="InterPro" id="IPR050108">
    <property type="entry name" value="CDK"/>
</dbReference>
<dbReference type="PROSITE" id="PS00108">
    <property type="entry name" value="PROTEIN_KINASE_ST"/>
    <property type="match status" value="1"/>
</dbReference>
<evidence type="ECO:0000256" key="15">
    <source>
        <dbReference type="PROSITE-ProRule" id="PRU10141"/>
    </source>
</evidence>
<evidence type="ECO:0000256" key="1">
    <source>
        <dbReference type="ARBA" id="ARBA00004123"/>
    </source>
</evidence>
<evidence type="ECO:0000313" key="19">
    <source>
        <dbReference type="Proteomes" id="UP000092124"/>
    </source>
</evidence>
<name>A0A1A6GMA6_NEOLE</name>
<comment type="subcellular location">
    <subcellularLocation>
        <location evidence="2">Cytoplasm</location>
    </subcellularLocation>
    <subcellularLocation>
        <location evidence="1">Nucleus</location>
    </subcellularLocation>
</comment>
<dbReference type="GO" id="GO:0005737">
    <property type="term" value="C:cytoplasm"/>
    <property type="evidence" value="ECO:0007669"/>
    <property type="project" value="UniProtKB-SubCell"/>
</dbReference>
<dbReference type="InterPro" id="IPR000719">
    <property type="entry name" value="Prot_kinase_dom"/>
</dbReference>
<comment type="catalytic activity">
    <reaction evidence="14">
        <text>L-seryl-[protein] + ATP = O-phospho-L-seryl-[protein] + ADP + H(+)</text>
        <dbReference type="Rhea" id="RHEA:17989"/>
        <dbReference type="Rhea" id="RHEA-COMP:9863"/>
        <dbReference type="Rhea" id="RHEA-COMP:11604"/>
        <dbReference type="ChEBI" id="CHEBI:15378"/>
        <dbReference type="ChEBI" id="CHEBI:29999"/>
        <dbReference type="ChEBI" id="CHEBI:30616"/>
        <dbReference type="ChEBI" id="CHEBI:83421"/>
        <dbReference type="ChEBI" id="CHEBI:456216"/>
        <dbReference type="EC" id="2.7.11.22"/>
    </reaction>
</comment>
<evidence type="ECO:0000256" key="14">
    <source>
        <dbReference type="ARBA" id="ARBA00048367"/>
    </source>
</evidence>
<dbReference type="OrthoDB" id="548217at2759"/>
<dbReference type="PROSITE" id="PS50011">
    <property type="entry name" value="PROTEIN_KINASE_DOM"/>
    <property type="match status" value="1"/>
</dbReference>
<dbReference type="GO" id="GO:0005524">
    <property type="term" value="F:ATP binding"/>
    <property type="evidence" value="ECO:0007669"/>
    <property type="project" value="UniProtKB-UniRule"/>
</dbReference>
<evidence type="ECO:0000256" key="4">
    <source>
        <dbReference type="ARBA" id="ARBA00012425"/>
    </source>
</evidence>
<dbReference type="PANTHER" id="PTHR24056:SF241">
    <property type="entry name" value="CYCLIN-DEPENDENT KINASE-LIKE 2"/>
    <property type="match status" value="1"/>
</dbReference>
<evidence type="ECO:0000256" key="9">
    <source>
        <dbReference type="ARBA" id="ARBA00022777"/>
    </source>
</evidence>
<evidence type="ECO:0000256" key="7">
    <source>
        <dbReference type="ARBA" id="ARBA00022679"/>
    </source>
</evidence>
<keyword evidence="5" id="KW-0963">Cytoplasm</keyword>
<dbReference type="SUPFAM" id="SSF56112">
    <property type="entry name" value="Protein kinase-like (PK-like)"/>
    <property type="match status" value="1"/>
</dbReference>
<organism evidence="18 19">
    <name type="scientific">Neotoma lepida</name>
    <name type="common">Desert woodrat</name>
    <dbReference type="NCBI Taxonomy" id="56216"/>
    <lineage>
        <taxon>Eukaryota</taxon>
        <taxon>Metazoa</taxon>
        <taxon>Chordata</taxon>
        <taxon>Craniata</taxon>
        <taxon>Vertebrata</taxon>
        <taxon>Euteleostomi</taxon>
        <taxon>Mammalia</taxon>
        <taxon>Eutheria</taxon>
        <taxon>Euarchontoglires</taxon>
        <taxon>Glires</taxon>
        <taxon>Rodentia</taxon>
        <taxon>Myomorpha</taxon>
        <taxon>Muroidea</taxon>
        <taxon>Cricetidae</taxon>
        <taxon>Neotominae</taxon>
        <taxon>Neotoma</taxon>
    </lineage>
</organism>
<evidence type="ECO:0000256" key="10">
    <source>
        <dbReference type="ARBA" id="ARBA00022840"/>
    </source>
</evidence>
<dbReference type="EMBL" id="LZPO01087241">
    <property type="protein sequence ID" value="OBS66477.1"/>
    <property type="molecule type" value="Genomic_DNA"/>
</dbReference>
<dbReference type="SMART" id="SM00220">
    <property type="entry name" value="S_TKc"/>
    <property type="match status" value="1"/>
</dbReference>
<keyword evidence="6" id="KW-0723">Serine/threonine-protein kinase</keyword>
<evidence type="ECO:0000256" key="5">
    <source>
        <dbReference type="ARBA" id="ARBA00022490"/>
    </source>
</evidence>